<evidence type="ECO:0000313" key="2">
    <source>
        <dbReference type="Proteomes" id="UP000008783"/>
    </source>
</evidence>
<dbReference type="OrthoDB" id="2507187at2759"/>
<dbReference type="EMBL" id="DS178348">
    <property type="protein sequence ID" value="EFP91547.2"/>
    <property type="molecule type" value="Genomic_DNA"/>
</dbReference>
<reference key="1">
    <citation type="submission" date="2007-01" db="EMBL/GenBank/DDBJ databases">
        <title>The Genome Sequence of Puccinia graminis f. sp. tritici Strain CRL 75-36-700-3.</title>
        <authorList>
            <consortium name="The Broad Institute Genome Sequencing Platform"/>
            <person name="Birren B."/>
            <person name="Lander E."/>
            <person name="Galagan J."/>
            <person name="Nusbaum C."/>
            <person name="Devon K."/>
            <person name="Cuomo C."/>
            <person name="Jaffe D."/>
            <person name="Butler J."/>
            <person name="Alvarez P."/>
            <person name="Gnerre S."/>
            <person name="Grabherr M."/>
            <person name="Mauceli E."/>
            <person name="Brockman W."/>
            <person name="Young S."/>
            <person name="LaButti K."/>
            <person name="Sykes S."/>
            <person name="DeCaprio D."/>
            <person name="Crawford M."/>
            <person name="Koehrsen M."/>
            <person name="Engels R."/>
            <person name="Montgomery P."/>
            <person name="Pearson M."/>
            <person name="Howarth C."/>
            <person name="Larson L."/>
            <person name="White J."/>
            <person name="Zeng Q."/>
            <person name="Kodira C."/>
            <person name="Yandava C."/>
            <person name="Alvarado L."/>
            <person name="O'Leary S."/>
            <person name="Szabo L."/>
            <person name="Dean R."/>
            <person name="Schein J."/>
        </authorList>
    </citation>
    <scope>NUCLEOTIDE SEQUENCE</scope>
    <source>
        <strain>CRL 75-36-700-3</strain>
    </source>
</reference>
<dbReference type="RefSeq" id="XP_003335966.2">
    <property type="nucleotide sequence ID" value="XM_003335918.2"/>
</dbReference>
<dbReference type="GeneID" id="10531484"/>
<proteinExistence type="predicted"/>
<dbReference type="STRING" id="418459.E3L4S2"/>
<dbReference type="PANTHER" id="PTHR33266">
    <property type="entry name" value="CHROMOSOME 15, WHOLE GENOME SHOTGUN SEQUENCE"/>
    <property type="match status" value="1"/>
</dbReference>
<dbReference type="InParanoid" id="E3L4S2"/>
<keyword evidence="2" id="KW-1185">Reference proteome</keyword>
<sequence length="226" mass="25759">MLRALRAKSEEEGCRILKTVSRPGLFSSRVSGNVIKKGYDSNFLRSEMIVSTILQKLDEYSKQWKTPNYYAPYAALIGPSMCGKTRLLMEMLQHICVILICLRPTDSTGYPPRSALADTLLKKDAGNSETYYSSVLAAIFQVVADFFNRQNRDMIKEGRFMTKQERLKEWNDYTEVASLGSLDRTRRTQEAFKKDVEAELKKSPDTTLHEAVRAMSESTEFITNPD</sequence>
<protein>
    <submittedName>
        <fullName evidence="1">Uncharacterized protein</fullName>
    </submittedName>
</protein>
<name>E3L4S2_PUCGT</name>
<accession>E3L4S2</accession>
<organism evidence="1 2">
    <name type="scientific">Puccinia graminis f. sp. tritici (strain CRL 75-36-700-3 / race SCCL)</name>
    <name type="common">Black stem rust fungus</name>
    <dbReference type="NCBI Taxonomy" id="418459"/>
    <lineage>
        <taxon>Eukaryota</taxon>
        <taxon>Fungi</taxon>
        <taxon>Dikarya</taxon>
        <taxon>Basidiomycota</taxon>
        <taxon>Pucciniomycotina</taxon>
        <taxon>Pucciniomycetes</taxon>
        <taxon>Pucciniales</taxon>
        <taxon>Pucciniaceae</taxon>
        <taxon>Puccinia</taxon>
    </lineage>
</organism>
<evidence type="ECO:0000313" key="1">
    <source>
        <dbReference type="EMBL" id="EFP91547.2"/>
    </source>
</evidence>
<gene>
    <name evidence="1" type="ORF">PGTG_17601</name>
</gene>
<dbReference type="HOGENOM" id="CLU_1225309_0_0_1"/>
<reference evidence="2" key="2">
    <citation type="journal article" date="2011" name="Proc. Natl. Acad. Sci. U.S.A.">
        <title>Obligate biotrophy features unraveled by the genomic analysis of rust fungi.</title>
        <authorList>
            <person name="Duplessis S."/>
            <person name="Cuomo C.A."/>
            <person name="Lin Y.-C."/>
            <person name="Aerts A."/>
            <person name="Tisserant E."/>
            <person name="Veneault-Fourrey C."/>
            <person name="Joly D.L."/>
            <person name="Hacquard S."/>
            <person name="Amselem J."/>
            <person name="Cantarel B.L."/>
            <person name="Chiu R."/>
            <person name="Coutinho P.M."/>
            <person name="Feau N."/>
            <person name="Field M."/>
            <person name="Frey P."/>
            <person name="Gelhaye E."/>
            <person name="Goldberg J."/>
            <person name="Grabherr M.G."/>
            <person name="Kodira C.D."/>
            <person name="Kohler A."/>
            <person name="Kuees U."/>
            <person name="Lindquist E.A."/>
            <person name="Lucas S.M."/>
            <person name="Mago R."/>
            <person name="Mauceli E."/>
            <person name="Morin E."/>
            <person name="Murat C."/>
            <person name="Pangilinan J.L."/>
            <person name="Park R."/>
            <person name="Pearson M."/>
            <person name="Quesneville H."/>
            <person name="Rouhier N."/>
            <person name="Sakthikumar S."/>
            <person name="Salamov A.A."/>
            <person name="Schmutz J."/>
            <person name="Selles B."/>
            <person name="Shapiro H."/>
            <person name="Tanguay P."/>
            <person name="Tuskan G.A."/>
            <person name="Henrissat B."/>
            <person name="Van de Peer Y."/>
            <person name="Rouze P."/>
            <person name="Ellis J.G."/>
            <person name="Dodds P.N."/>
            <person name="Schein J.E."/>
            <person name="Zhong S."/>
            <person name="Hamelin R.C."/>
            <person name="Grigoriev I.V."/>
            <person name="Szabo L.J."/>
            <person name="Martin F."/>
        </authorList>
    </citation>
    <scope>NUCLEOTIDE SEQUENCE [LARGE SCALE GENOMIC DNA]</scope>
    <source>
        <strain evidence="2">CRL 75-36-700-3 / race SCCL</strain>
    </source>
</reference>
<dbReference type="KEGG" id="pgr:PGTG_17601"/>
<dbReference type="AlphaFoldDB" id="E3L4S2"/>
<dbReference type="Proteomes" id="UP000008783">
    <property type="component" value="Unassembled WGS sequence"/>
</dbReference>
<dbReference type="VEuPathDB" id="FungiDB:PGTG_17601"/>
<dbReference type="PANTHER" id="PTHR33266:SF1">
    <property type="entry name" value="F-BOX DOMAIN-CONTAINING PROTEIN"/>
    <property type="match status" value="1"/>
</dbReference>